<reference evidence="2" key="2">
    <citation type="submission" date="2019-05" db="EMBL/GenBank/DDBJ databases">
        <authorList>
            <person name="Zhang R."/>
        </authorList>
    </citation>
    <scope>NUCLEOTIDE SEQUENCE [LARGE SCALE GENOMIC DNA]</scope>
    <source>
        <strain evidence="2">Malutang-1-2009seedling</strain>
        <tissue evidence="2">Leaf</tissue>
    </source>
</reference>
<gene>
    <name evidence="3" type="ORF">EZV62_027796</name>
    <name evidence="2" type="ORF">EZV62_028258</name>
</gene>
<feature type="compositionally biased region" description="Basic and acidic residues" evidence="1">
    <location>
        <begin position="1"/>
        <end position="17"/>
    </location>
</feature>
<evidence type="ECO:0000313" key="3">
    <source>
        <dbReference type="EMBL" id="TXG46722.1"/>
    </source>
</evidence>
<dbReference type="AlphaFoldDB" id="A0A5C7GNV1"/>
<keyword evidence="3" id="KW-0496">Mitochondrion</keyword>
<geneLocation type="mitochondrion" evidence="3"/>
<dbReference type="OrthoDB" id="1750117at2759"/>
<feature type="region of interest" description="Disordered" evidence="1">
    <location>
        <begin position="1"/>
        <end position="30"/>
    </location>
</feature>
<dbReference type="EMBL" id="VAHF01000263">
    <property type="protein sequence ID" value="TXG46227.1"/>
    <property type="molecule type" value="Genomic_DNA"/>
</dbReference>
<sequence>MAREAHAGRKICVEEKQQQPSSFPSLPGPGPKAVQSFLAKSRKTYRLVPMKDIERTMVLAKSTLRLYISITLSHAEKGVVTQDENAKHNAAKIIRSIFPEFDGVQCEVRFPKGWGRLCAYLTKEDKSPLVWGEYTREQILDISECSRHHKKDTTVPNQVVLDNLSKCEDWFDIYSNEVLVNRLFRSYGTSAFDDLKVLKQLRTPLGAKFIDYLRKHNWPAEYTPEELKEKQLFLYGRPSTQKTLLVSFLSKVLRVYFGSSRRNDFTGADNYYDLWVFDQFHKPHFYGYSNSEPSGDSVLDYDMTLALRTRFFGSLTDGNARPGPLQERFLRLPFRSNLYELREERVISTLWGCFLRRICRNISLQSGPMSSYIDLDYNASRACGEDCSSQLLLTITTDAELARFSWRKAPSASSKYKYSYASADLYQSTLSGSKLSLLNFAIIPLEKPSSLGLENRSEETPLPFFHDSRLGSNFEFHRSSDPCLLYFLAWPIRVVNEASKEVAFGLDLTLYEGSDSPASPPRKYYCENVLLEPLRK</sequence>
<evidence type="ECO:0000256" key="1">
    <source>
        <dbReference type="SAM" id="MobiDB-lite"/>
    </source>
</evidence>
<proteinExistence type="predicted"/>
<protein>
    <submittedName>
        <fullName evidence="2">Uncharacterized protein</fullName>
    </submittedName>
</protein>
<keyword evidence="4" id="KW-1185">Reference proteome</keyword>
<reference evidence="4" key="1">
    <citation type="journal article" date="2019" name="Gigascience">
        <title>De novo genome assembly of the endangered Acer yangbiense, a plant species with extremely small populations endemic to Yunnan Province, China.</title>
        <authorList>
            <person name="Yang J."/>
            <person name="Wariss H.M."/>
            <person name="Tao L."/>
            <person name="Zhang R."/>
            <person name="Yun Q."/>
            <person name="Hollingsworth P."/>
            <person name="Dao Z."/>
            <person name="Luo G."/>
            <person name="Guo H."/>
            <person name="Ma Y."/>
            <person name="Sun W."/>
        </authorList>
    </citation>
    <scope>NUCLEOTIDE SEQUENCE [LARGE SCALE GENOMIC DNA]</scope>
    <source>
        <strain evidence="4">cv. Malutang</strain>
    </source>
</reference>
<organism evidence="2 4">
    <name type="scientific">Acer yangbiense</name>
    <dbReference type="NCBI Taxonomy" id="1000413"/>
    <lineage>
        <taxon>Eukaryota</taxon>
        <taxon>Viridiplantae</taxon>
        <taxon>Streptophyta</taxon>
        <taxon>Embryophyta</taxon>
        <taxon>Tracheophyta</taxon>
        <taxon>Spermatophyta</taxon>
        <taxon>Magnoliopsida</taxon>
        <taxon>eudicotyledons</taxon>
        <taxon>Gunneridae</taxon>
        <taxon>Pentapetalae</taxon>
        <taxon>rosids</taxon>
        <taxon>malvids</taxon>
        <taxon>Sapindales</taxon>
        <taxon>Sapindaceae</taxon>
        <taxon>Hippocastanoideae</taxon>
        <taxon>Acereae</taxon>
        <taxon>Acer</taxon>
    </lineage>
</organism>
<name>A0A5C7GNV1_9ROSI</name>
<evidence type="ECO:0000313" key="2">
    <source>
        <dbReference type="EMBL" id="TXG46227.1"/>
    </source>
</evidence>
<dbReference type="Proteomes" id="UP000323000">
    <property type="component" value="Mitochondrion MT"/>
</dbReference>
<dbReference type="EMBL" id="VAHF01000014">
    <property type="protein sequence ID" value="TXG46722.1"/>
    <property type="molecule type" value="Genomic_DNA"/>
</dbReference>
<comment type="caution">
    <text evidence="2">The sequence shown here is derived from an EMBL/GenBank/DDBJ whole genome shotgun (WGS) entry which is preliminary data.</text>
</comment>
<accession>A0A5C7GNV1</accession>
<evidence type="ECO:0000313" key="4">
    <source>
        <dbReference type="Proteomes" id="UP000323000"/>
    </source>
</evidence>